<accession>A0A381NKE8</accession>
<gene>
    <name evidence="2" type="ORF">METZ01_LOCUS7940</name>
</gene>
<dbReference type="EMBL" id="UINC01000426">
    <property type="protein sequence ID" value="SUZ55086.1"/>
    <property type="molecule type" value="Genomic_DNA"/>
</dbReference>
<dbReference type="SMART" id="SM00740">
    <property type="entry name" value="PASTA"/>
    <property type="match status" value="3"/>
</dbReference>
<feature type="domain" description="PASTA" evidence="1">
    <location>
        <begin position="158"/>
        <end position="225"/>
    </location>
</feature>
<name>A0A381NKE8_9ZZZZ</name>
<protein>
    <recommendedName>
        <fullName evidence="1">PASTA domain-containing protein</fullName>
    </recommendedName>
</protein>
<organism evidence="2">
    <name type="scientific">marine metagenome</name>
    <dbReference type="NCBI Taxonomy" id="408172"/>
    <lineage>
        <taxon>unclassified sequences</taxon>
        <taxon>metagenomes</taxon>
        <taxon>ecological metagenomes</taxon>
    </lineage>
</organism>
<dbReference type="AlphaFoldDB" id="A0A381NKE8"/>
<evidence type="ECO:0000259" key="1">
    <source>
        <dbReference type="PROSITE" id="PS51178"/>
    </source>
</evidence>
<feature type="domain" description="PASTA" evidence="1">
    <location>
        <begin position="20"/>
        <end position="87"/>
    </location>
</feature>
<sequence length="239" mass="27154">MIVIFSIVAEYLVMPAYTRQNQNRIMIDVQNRNLDDALKILKSENYRYEVSDTLYTNKFQLGTIVDQYPKPNTRVKSGRTVRLKIAQPEKSVAIPNLIGQSRRSAELELNQMGLLIDTVYTEYNPEYPNGTIAWQYPKAGDRRKKGMGIQITVSKGMPPNFFQVPNLIGLSINQAKDLIFKSRLKVGKISYHQDQDLVPYTVLDQSIRNGTVLDVTATINLVVSVLDIQDIFNSLNNDP</sequence>
<dbReference type="Pfam" id="PF03793">
    <property type="entry name" value="PASTA"/>
    <property type="match status" value="3"/>
</dbReference>
<dbReference type="PROSITE" id="PS51178">
    <property type="entry name" value="PASTA"/>
    <property type="match status" value="3"/>
</dbReference>
<evidence type="ECO:0000313" key="2">
    <source>
        <dbReference type="EMBL" id="SUZ55086.1"/>
    </source>
</evidence>
<dbReference type="SUPFAM" id="SSF54184">
    <property type="entry name" value="Penicillin-binding protein 2x (pbp-2x), c-terminal domain"/>
    <property type="match status" value="1"/>
</dbReference>
<dbReference type="CDD" id="cd06577">
    <property type="entry name" value="PASTA_pknB"/>
    <property type="match status" value="3"/>
</dbReference>
<feature type="domain" description="PASTA" evidence="1">
    <location>
        <begin position="88"/>
        <end position="155"/>
    </location>
</feature>
<dbReference type="Gene3D" id="3.30.10.20">
    <property type="match status" value="3"/>
</dbReference>
<dbReference type="InterPro" id="IPR005543">
    <property type="entry name" value="PASTA_dom"/>
</dbReference>
<reference evidence="2" key="1">
    <citation type="submission" date="2018-05" db="EMBL/GenBank/DDBJ databases">
        <authorList>
            <person name="Lanie J.A."/>
            <person name="Ng W.-L."/>
            <person name="Kazmierczak K.M."/>
            <person name="Andrzejewski T.M."/>
            <person name="Davidsen T.M."/>
            <person name="Wayne K.J."/>
            <person name="Tettelin H."/>
            <person name="Glass J.I."/>
            <person name="Rusch D."/>
            <person name="Podicherti R."/>
            <person name="Tsui H.-C.T."/>
            <person name="Winkler M.E."/>
        </authorList>
    </citation>
    <scope>NUCLEOTIDE SEQUENCE</scope>
</reference>
<proteinExistence type="predicted"/>